<dbReference type="EMBL" id="FNVU01000023">
    <property type="protein sequence ID" value="SEG91321.1"/>
    <property type="molecule type" value="Genomic_DNA"/>
</dbReference>
<protein>
    <submittedName>
        <fullName evidence="2">Uncharacterized protein</fullName>
    </submittedName>
</protein>
<feature type="region of interest" description="Disordered" evidence="1">
    <location>
        <begin position="69"/>
        <end position="90"/>
    </location>
</feature>
<evidence type="ECO:0000313" key="3">
    <source>
        <dbReference type="Proteomes" id="UP000236754"/>
    </source>
</evidence>
<dbReference type="AlphaFoldDB" id="A0A1H6E1R2"/>
<reference evidence="2 3" key="1">
    <citation type="submission" date="2016-10" db="EMBL/GenBank/DDBJ databases">
        <authorList>
            <person name="de Groot N.N."/>
        </authorList>
    </citation>
    <scope>NUCLEOTIDE SEQUENCE [LARGE SCALE GENOMIC DNA]</scope>
    <source>
        <strain evidence="2 3">CGMCC 4.2023</strain>
    </source>
</reference>
<sequence>MFTCVDCRSEKGTVLLFDPHRTRDSLSRGWLVEADSLAAWLESWLAGRGHHTDQAVDVARSVTQWTEASSRLYPDTTPSALSAPDAEPQV</sequence>
<gene>
    <name evidence="2" type="ORF">SAMN05216223_12382</name>
</gene>
<keyword evidence="3" id="KW-1185">Reference proteome</keyword>
<name>A0A1H6E1R2_9ACTN</name>
<dbReference type="Proteomes" id="UP000236754">
    <property type="component" value="Unassembled WGS sequence"/>
</dbReference>
<accession>A0A1H6E1R2</accession>
<organism evidence="2 3">
    <name type="scientific">Actinacidiphila yanglinensis</name>
    <dbReference type="NCBI Taxonomy" id="310779"/>
    <lineage>
        <taxon>Bacteria</taxon>
        <taxon>Bacillati</taxon>
        <taxon>Actinomycetota</taxon>
        <taxon>Actinomycetes</taxon>
        <taxon>Kitasatosporales</taxon>
        <taxon>Streptomycetaceae</taxon>
        <taxon>Actinacidiphila</taxon>
    </lineage>
</organism>
<evidence type="ECO:0000313" key="2">
    <source>
        <dbReference type="EMBL" id="SEG91321.1"/>
    </source>
</evidence>
<proteinExistence type="predicted"/>
<evidence type="ECO:0000256" key="1">
    <source>
        <dbReference type="SAM" id="MobiDB-lite"/>
    </source>
</evidence>